<feature type="domain" description="RNase III" evidence="8">
    <location>
        <begin position="56"/>
        <end position="151"/>
    </location>
</feature>
<keyword evidence="6" id="KW-0694">RNA-binding</keyword>
<evidence type="ECO:0000256" key="1">
    <source>
        <dbReference type="ARBA" id="ARBA00022517"/>
    </source>
</evidence>
<comment type="function">
    <text evidence="6">Involved in correct processing of both the 5' and 3' ends of 23S rRNA precursor. Processes 30S rRNA precursor transcript even in absence of ribonuclease 3 (Rnc); Rnc processes 30S rRNA into smaller rRNA precursors.</text>
</comment>
<reference evidence="9 10" key="1">
    <citation type="submission" date="2020-10" db="EMBL/GenBank/DDBJ databases">
        <authorList>
            <person name="Castelo-Branco R."/>
            <person name="Eusebio N."/>
            <person name="Adriana R."/>
            <person name="Vieira A."/>
            <person name="Brugerolle De Fraissinette N."/>
            <person name="Rezende De Castro R."/>
            <person name="Schneider M.P."/>
            <person name="Vasconcelos V."/>
            <person name="Leao P.N."/>
        </authorList>
    </citation>
    <scope>NUCLEOTIDE SEQUENCE [LARGE SCALE GENOMIC DNA]</scope>
    <source>
        <strain evidence="9 10">LEGE 03274</strain>
    </source>
</reference>
<comment type="subunit">
    <text evidence="6">Homodimer.</text>
</comment>
<keyword evidence="1 6" id="KW-0690">Ribosome biogenesis</keyword>
<keyword evidence="5 6" id="KW-0378">Hydrolase</keyword>
<dbReference type="InterPro" id="IPR036389">
    <property type="entry name" value="RNase_III_sf"/>
</dbReference>
<keyword evidence="10" id="KW-1185">Reference proteome</keyword>
<proteinExistence type="inferred from homology"/>
<evidence type="ECO:0000313" key="9">
    <source>
        <dbReference type="EMBL" id="MBE9222290.1"/>
    </source>
</evidence>
<feature type="compositionally biased region" description="Polar residues" evidence="7">
    <location>
        <begin position="15"/>
        <end position="26"/>
    </location>
</feature>
<sequence>MTQNEIELRPAKQVPSGSPPKSNLRENNQNEVINVRENQSLAKIPQSSLKQISPISLAYIGDAIYELHIRTHYLIPCLKIADHHHKVVQQVRAETQAKHLQKLYPILNEEEKTWVKRGRNSVKKSPRKLAPGVYQQATGFETLLGYLYISNPPRLDEILTQIQPN</sequence>
<keyword evidence="6" id="KW-0460">Magnesium</keyword>
<evidence type="ECO:0000256" key="7">
    <source>
        <dbReference type="SAM" id="MobiDB-lite"/>
    </source>
</evidence>
<name>A0ABR9V328_9CHRO</name>
<feature type="active site" evidence="6">
    <location>
        <position position="62"/>
    </location>
</feature>
<feature type="region of interest" description="Disordered" evidence="7">
    <location>
        <begin position="1"/>
        <end position="26"/>
    </location>
</feature>
<dbReference type="SUPFAM" id="SSF69065">
    <property type="entry name" value="RNase III domain-like"/>
    <property type="match status" value="1"/>
</dbReference>
<dbReference type="RefSeq" id="WP_193800451.1">
    <property type="nucleotide sequence ID" value="NZ_JADEWC010000010.1"/>
</dbReference>
<evidence type="ECO:0000256" key="5">
    <source>
        <dbReference type="ARBA" id="ARBA00022801"/>
    </source>
</evidence>
<comment type="similarity">
    <text evidence="6">Belongs to the MrnC RNase family.</text>
</comment>
<gene>
    <name evidence="6" type="primary">mrnC</name>
    <name evidence="9" type="ORF">IQ215_06230</name>
</gene>
<comment type="subcellular location">
    <subcellularLocation>
        <location evidence="6">Cytoplasm</location>
    </subcellularLocation>
</comment>
<dbReference type="Gene3D" id="1.10.1520.10">
    <property type="entry name" value="Ribonuclease III domain"/>
    <property type="match status" value="1"/>
</dbReference>
<protein>
    <recommendedName>
        <fullName evidence="6">Mini-ribonuclease 3</fullName>
        <shortName evidence="6">Mini-3</shortName>
        <shortName evidence="6">Mini-RNase 3</shortName>
        <ecNumber evidence="6">3.1.26.-</ecNumber>
    </recommendedName>
    <alternativeName>
        <fullName evidence="6">Mini-RNase III</fullName>
        <shortName evidence="6">Mini-III</shortName>
    </alternativeName>
</protein>
<evidence type="ECO:0000256" key="2">
    <source>
        <dbReference type="ARBA" id="ARBA00022552"/>
    </source>
</evidence>
<accession>A0ABR9V328</accession>
<evidence type="ECO:0000313" key="10">
    <source>
        <dbReference type="Proteomes" id="UP000654604"/>
    </source>
</evidence>
<keyword evidence="3 6" id="KW-0540">Nuclease</keyword>
<feature type="compositionally biased region" description="Basic and acidic residues" evidence="7">
    <location>
        <begin position="1"/>
        <end position="10"/>
    </location>
</feature>
<dbReference type="Pfam" id="PF00636">
    <property type="entry name" value="Ribonuclease_3"/>
    <property type="match status" value="1"/>
</dbReference>
<dbReference type="InterPro" id="IPR000999">
    <property type="entry name" value="RNase_III_dom"/>
</dbReference>
<dbReference type="EC" id="3.1.26.-" evidence="6"/>
<organism evidence="9 10">
    <name type="scientific">Cyanobacterium stanieri LEGE 03274</name>
    <dbReference type="NCBI Taxonomy" id="1828756"/>
    <lineage>
        <taxon>Bacteria</taxon>
        <taxon>Bacillati</taxon>
        <taxon>Cyanobacteriota</taxon>
        <taxon>Cyanophyceae</taxon>
        <taxon>Oscillatoriophycideae</taxon>
        <taxon>Chroococcales</taxon>
        <taxon>Geminocystaceae</taxon>
        <taxon>Cyanobacterium</taxon>
    </lineage>
</organism>
<keyword evidence="6" id="KW-0963">Cytoplasm</keyword>
<dbReference type="HAMAP" id="MF_01468">
    <property type="entry name" value="RNase_Mini_III"/>
    <property type="match status" value="1"/>
</dbReference>
<dbReference type="Proteomes" id="UP000654604">
    <property type="component" value="Unassembled WGS sequence"/>
</dbReference>
<evidence type="ECO:0000259" key="8">
    <source>
        <dbReference type="Pfam" id="PF00636"/>
    </source>
</evidence>
<dbReference type="InterPro" id="IPR008226">
    <property type="entry name" value="Mini3_fam"/>
</dbReference>
<dbReference type="PANTHER" id="PTHR34276:SF1">
    <property type="entry name" value="MINI-RIBONUCLEASE 3"/>
    <property type="match status" value="1"/>
</dbReference>
<keyword evidence="2 6" id="KW-0698">rRNA processing</keyword>
<dbReference type="PANTHER" id="PTHR34276">
    <property type="entry name" value="MINI-RIBONUCLEASE 3"/>
    <property type="match status" value="1"/>
</dbReference>
<keyword evidence="4 6" id="KW-0255">Endonuclease</keyword>
<keyword evidence="6" id="KW-0699">rRNA-binding</keyword>
<evidence type="ECO:0000256" key="6">
    <source>
        <dbReference type="HAMAP-Rule" id="MF_01468"/>
    </source>
</evidence>
<comment type="caution">
    <text evidence="9">The sequence shown here is derived from an EMBL/GenBank/DDBJ whole genome shotgun (WGS) entry which is preliminary data.</text>
</comment>
<evidence type="ECO:0000256" key="3">
    <source>
        <dbReference type="ARBA" id="ARBA00022722"/>
    </source>
</evidence>
<comment type="cofactor">
    <cofactor evidence="6">
        <name>Mg(2+)</name>
        <dbReference type="ChEBI" id="CHEBI:18420"/>
    </cofactor>
</comment>
<dbReference type="EMBL" id="JADEWC010000010">
    <property type="protein sequence ID" value="MBE9222290.1"/>
    <property type="molecule type" value="Genomic_DNA"/>
</dbReference>
<evidence type="ECO:0000256" key="4">
    <source>
        <dbReference type="ARBA" id="ARBA00022759"/>
    </source>
</evidence>